<protein>
    <recommendedName>
        <fullName evidence="4">Cobyric acid synthase</fullName>
    </recommendedName>
</protein>
<comment type="similarity">
    <text evidence="4">Belongs to the CobB/CobQ family. CobQ subfamily.</text>
</comment>
<dbReference type="EMBL" id="JARPTC010000004">
    <property type="protein sequence ID" value="MDO7786350.1"/>
    <property type="molecule type" value="Genomic_DNA"/>
</dbReference>
<comment type="caution">
    <text evidence="7">The sequence shown here is derived from an EMBL/GenBank/DDBJ whole genome shotgun (WGS) entry which is preliminary data.</text>
</comment>
<feature type="active site" evidence="4">
    <location>
        <position position="445"/>
    </location>
</feature>
<evidence type="ECO:0000259" key="6">
    <source>
        <dbReference type="Pfam" id="PF07685"/>
    </source>
</evidence>
<dbReference type="PANTHER" id="PTHR21343:SF1">
    <property type="entry name" value="COBYRIC ACID SYNTHASE"/>
    <property type="match status" value="1"/>
</dbReference>
<proteinExistence type="inferred from homology"/>
<dbReference type="CDD" id="cd01750">
    <property type="entry name" value="GATase1_CobQ"/>
    <property type="match status" value="1"/>
</dbReference>
<dbReference type="InterPro" id="IPR002586">
    <property type="entry name" value="CobQ/CobB/MinD/ParA_Nub-bd_dom"/>
</dbReference>
<keyword evidence="2 4" id="KW-0169">Cobalamin biosynthesis</keyword>
<evidence type="ECO:0000313" key="8">
    <source>
        <dbReference type="Proteomes" id="UP001172911"/>
    </source>
</evidence>
<comment type="pathway">
    <text evidence="1 4">Cofactor biosynthesis; adenosylcobalamin biosynthesis.</text>
</comment>
<dbReference type="SUPFAM" id="SSF52317">
    <property type="entry name" value="Class I glutamine amidotransferase-like"/>
    <property type="match status" value="1"/>
</dbReference>
<organism evidence="7 8">
    <name type="scientific">Desulforamulus aquiferis</name>
    <dbReference type="NCBI Taxonomy" id="1397668"/>
    <lineage>
        <taxon>Bacteria</taxon>
        <taxon>Bacillati</taxon>
        <taxon>Bacillota</taxon>
        <taxon>Clostridia</taxon>
        <taxon>Eubacteriales</taxon>
        <taxon>Peptococcaceae</taxon>
        <taxon>Desulforamulus</taxon>
    </lineage>
</organism>
<dbReference type="SUPFAM" id="SSF52540">
    <property type="entry name" value="P-loop containing nucleoside triphosphate hydrolases"/>
    <property type="match status" value="1"/>
</dbReference>
<sequence>MTQAKTIMIQGTSSHVGKSLLCTALCRIFKQEGYRVAPFKAQNMALNSYVTPDGGEIGRAQGAQADAAGTPATVKMNPILIKPKQDLHAQIIVLGKPLADMSAREYRQSFLPEAVTLVEQCIDELRNQYEIVVIEGAGSPAEVNLKDRDIVNMRTAMLADAPVILAADIDRGGVFASLVGTLELLEAHERQRVVGFIINKFRGDFELLRPGLEFLEERTGRPVLGVVPYLHNHGIEQEDSVSLSEKVVGQSEIDVAVIKLPRISNFTDFDSLSSFPGVSVRYVGPGDQLGVPDAVIIPGTKNTIDDLYYLKEKGLEQEIVALAQRGAAIVGICGGYQMLGKMLYDPWGTEAAKGNCPGLGLLDISTTFFAEKQTHRCKAIIDPGSLSWLDSSHAEIQGYEIHTGQVEVGSQAQPLLCILERSGAEVEITDGAVQGGGKVFGTHLHGLFDNPSLLSDWVNFLRHNKGLPRVEFKKGSTKEDKYDKLANQVREHLDMEKLYRIMGLGEYTP</sequence>
<dbReference type="RefSeq" id="WP_304541319.1">
    <property type="nucleotide sequence ID" value="NZ_JARPTC010000004.1"/>
</dbReference>
<dbReference type="PROSITE" id="PS51274">
    <property type="entry name" value="GATASE_COBBQ"/>
    <property type="match status" value="1"/>
</dbReference>
<dbReference type="GO" id="GO:0015420">
    <property type="term" value="F:ABC-type vitamin B12 transporter activity"/>
    <property type="evidence" value="ECO:0007669"/>
    <property type="project" value="UniProtKB-UniRule"/>
</dbReference>
<dbReference type="Pfam" id="PF01656">
    <property type="entry name" value="CbiA"/>
    <property type="match status" value="1"/>
</dbReference>
<dbReference type="InterPro" id="IPR027417">
    <property type="entry name" value="P-loop_NTPase"/>
</dbReference>
<evidence type="ECO:0000259" key="5">
    <source>
        <dbReference type="Pfam" id="PF01656"/>
    </source>
</evidence>
<evidence type="ECO:0000256" key="2">
    <source>
        <dbReference type="ARBA" id="ARBA00022573"/>
    </source>
</evidence>
<dbReference type="Gene3D" id="3.40.50.880">
    <property type="match status" value="1"/>
</dbReference>
<gene>
    <name evidence="4" type="primary">cobQ</name>
    <name evidence="7" type="ORF">P6N53_03845</name>
</gene>
<feature type="active site" description="Nucleophile" evidence="4">
    <location>
        <position position="333"/>
    </location>
</feature>
<dbReference type="InterPro" id="IPR004459">
    <property type="entry name" value="CobQ_synth"/>
</dbReference>
<dbReference type="InterPro" id="IPR011698">
    <property type="entry name" value="GATase_3"/>
</dbReference>
<dbReference type="Proteomes" id="UP001172911">
    <property type="component" value="Unassembled WGS sequence"/>
</dbReference>
<dbReference type="GO" id="GO:0009236">
    <property type="term" value="P:cobalamin biosynthetic process"/>
    <property type="evidence" value="ECO:0007669"/>
    <property type="project" value="UniProtKB-UniRule"/>
</dbReference>
<reference evidence="7" key="2">
    <citation type="submission" date="2023-03" db="EMBL/GenBank/DDBJ databases">
        <authorList>
            <person name="Zhang Z."/>
        </authorList>
    </citation>
    <scope>NUCLEOTIDE SEQUENCE</scope>
    <source>
        <strain evidence="7">DSA</strain>
    </source>
</reference>
<dbReference type="GO" id="GO:0003824">
    <property type="term" value="F:catalytic activity"/>
    <property type="evidence" value="ECO:0007669"/>
    <property type="project" value="InterPro"/>
</dbReference>
<dbReference type="InterPro" id="IPR047045">
    <property type="entry name" value="CobQ_N"/>
</dbReference>
<dbReference type="Pfam" id="PF07685">
    <property type="entry name" value="GATase_3"/>
    <property type="match status" value="1"/>
</dbReference>
<dbReference type="NCBIfam" id="TIGR00313">
    <property type="entry name" value="cobQ"/>
    <property type="match status" value="1"/>
</dbReference>
<dbReference type="Gene3D" id="3.40.50.300">
    <property type="entry name" value="P-loop containing nucleotide triphosphate hydrolases"/>
    <property type="match status" value="1"/>
</dbReference>
<dbReference type="InterPro" id="IPR029062">
    <property type="entry name" value="Class_I_gatase-like"/>
</dbReference>
<evidence type="ECO:0000256" key="1">
    <source>
        <dbReference type="ARBA" id="ARBA00004953"/>
    </source>
</evidence>
<evidence type="ECO:0000256" key="3">
    <source>
        <dbReference type="ARBA" id="ARBA00022962"/>
    </source>
</evidence>
<comment type="function">
    <text evidence="4">Catalyzes amidations at positions B, D, E, and G on adenosylcobyrinic A,C-diamide. NH(2) groups are provided by glutamine, and one molecule of ATP is hydrogenolyzed for each amidation.</text>
</comment>
<reference evidence="7" key="1">
    <citation type="journal article" date="2023" name="J. Hazard. Mater.">
        <title>Anaerobic biodegradation of pyrene and benzo[a]pyrene by a new sulfate-reducing Desulforamulus aquiferis strain DSA.</title>
        <authorList>
            <person name="Zhang Z."/>
            <person name="Sun J."/>
            <person name="Gong X."/>
            <person name="Wang C."/>
            <person name="Wang H."/>
        </authorList>
    </citation>
    <scope>NUCLEOTIDE SEQUENCE</scope>
    <source>
        <strain evidence="7">DSA</strain>
    </source>
</reference>
<dbReference type="PANTHER" id="PTHR21343">
    <property type="entry name" value="DETHIOBIOTIN SYNTHETASE"/>
    <property type="match status" value="1"/>
</dbReference>
<feature type="domain" description="CobQ/CobB/MinD/ParA nucleotide binding" evidence="5">
    <location>
        <begin position="7"/>
        <end position="231"/>
    </location>
</feature>
<dbReference type="NCBIfam" id="NF001989">
    <property type="entry name" value="PRK00784.1"/>
    <property type="match status" value="1"/>
</dbReference>
<keyword evidence="8" id="KW-1185">Reference proteome</keyword>
<evidence type="ECO:0000256" key="4">
    <source>
        <dbReference type="HAMAP-Rule" id="MF_00028"/>
    </source>
</evidence>
<name>A0AAW7ZA39_9FIRM</name>
<evidence type="ECO:0000313" key="7">
    <source>
        <dbReference type="EMBL" id="MDO7786350.1"/>
    </source>
</evidence>
<feature type="domain" description="CobB/CobQ-like glutamine amidotransferase" evidence="6">
    <location>
        <begin position="254"/>
        <end position="451"/>
    </location>
</feature>
<dbReference type="CDD" id="cd05389">
    <property type="entry name" value="CobQ_N"/>
    <property type="match status" value="1"/>
</dbReference>
<dbReference type="AlphaFoldDB" id="A0AAW7ZA39"/>
<dbReference type="InterPro" id="IPR033949">
    <property type="entry name" value="CobQ_GATase1"/>
</dbReference>
<keyword evidence="3 4" id="KW-0315">Glutamine amidotransferase</keyword>
<accession>A0AAW7ZA39</accession>
<dbReference type="HAMAP" id="MF_00028">
    <property type="entry name" value="CobQ"/>
    <property type="match status" value="1"/>
</dbReference>